<evidence type="ECO:0000256" key="6">
    <source>
        <dbReference type="ARBA" id="ARBA00023134"/>
    </source>
</evidence>
<dbReference type="FunFam" id="3.40.50.300:FF:000057">
    <property type="entry name" value="GTPase Der"/>
    <property type="match status" value="1"/>
</dbReference>
<gene>
    <name evidence="8 12" type="primary">der</name>
    <name evidence="12" type="ORF">DUT91_14215</name>
</gene>
<dbReference type="InterPro" id="IPR006073">
    <property type="entry name" value="GTP-bd"/>
</dbReference>
<keyword evidence="6 8" id="KW-0342">GTP-binding</keyword>
<dbReference type="Gene3D" id="3.30.300.20">
    <property type="match status" value="1"/>
</dbReference>
<dbReference type="CDD" id="cd01895">
    <property type="entry name" value="EngA2"/>
    <property type="match status" value="1"/>
</dbReference>
<dbReference type="Proteomes" id="UP000253420">
    <property type="component" value="Unassembled WGS sequence"/>
</dbReference>
<name>A0A368K212_9HYPH</name>
<dbReference type="CDD" id="cd01894">
    <property type="entry name" value="EngA1"/>
    <property type="match status" value="1"/>
</dbReference>
<dbReference type="PANTHER" id="PTHR43834:SF6">
    <property type="entry name" value="GTPASE DER"/>
    <property type="match status" value="1"/>
</dbReference>
<dbReference type="GO" id="GO:0005525">
    <property type="term" value="F:GTP binding"/>
    <property type="evidence" value="ECO:0007669"/>
    <property type="project" value="UniProtKB-UniRule"/>
</dbReference>
<dbReference type="SUPFAM" id="SSF52540">
    <property type="entry name" value="P-loop containing nucleoside triphosphate hydrolases"/>
    <property type="match status" value="2"/>
</dbReference>
<dbReference type="EMBL" id="QOZG01000005">
    <property type="protein sequence ID" value="RCS23428.1"/>
    <property type="molecule type" value="Genomic_DNA"/>
</dbReference>
<evidence type="ECO:0000256" key="3">
    <source>
        <dbReference type="ARBA" id="ARBA00022517"/>
    </source>
</evidence>
<dbReference type="InterPro" id="IPR016484">
    <property type="entry name" value="GTPase_Der"/>
</dbReference>
<dbReference type="AlphaFoldDB" id="A0A368K212"/>
<dbReference type="Gene3D" id="3.40.50.300">
    <property type="entry name" value="P-loop containing nucleotide triphosphate hydrolases"/>
    <property type="match status" value="2"/>
</dbReference>
<accession>A0A368K212</accession>
<dbReference type="InterPro" id="IPR032859">
    <property type="entry name" value="KH_dom-like"/>
</dbReference>
<evidence type="ECO:0000256" key="8">
    <source>
        <dbReference type="HAMAP-Rule" id="MF_00195"/>
    </source>
</evidence>
<evidence type="ECO:0000256" key="4">
    <source>
        <dbReference type="ARBA" id="ARBA00022737"/>
    </source>
</evidence>
<dbReference type="Pfam" id="PF01926">
    <property type="entry name" value="MMR_HSR1"/>
    <property type="match status" value="2"/>
</dbReference>
<evidence type="ECO:0000313" key="12">
    <source>
        <dbReference type="EMBL" id="RCS23428.1"/>
    </source>
</evidence>
<evidence type="ECO:0000313" key="13">
    <source>
        <dbReference type="Proteomes" id="UP000253420"/>
    </source>
</evidence>
<dbReference type="NCBIfam" id="TIGR00231">
    <property type="entry name" value="small_GTP"/>
    <property type="match status" value="2"/>
</dbReference>
<dbReference type="FunFam" id="3.30.300.20:FF:000004">
    <property type="entry name" value="GTPase Der"/>
    <property type="match status" value="1"/>
</dbReference>
<keyword evidence="4 10" id="KW-0677">Repeat</keyword>
<dbReference type="PRINTS" id="PR00326">
    <property type="entry name" value="GTP1OBG"/>
</dbReference>
<evidence type="ECO:0000256" key="5">
    <source>
        <dbReference type="ARBA" id="ARBA00022741"/>
    </source>
</evidence>
<feature type="domain" description="EngA-type G" evidence="11">
    <location>
        <begin position="214"/>
        <end position="389"/>
    </location>
</feature>
<feature type="domain" description="EngA-type G" evidence="11">
    <location>
        <begin position="3"/>
        <end position="167"/>
    </location>
</feature>
<dbReference type="HAMAP" id="MF_00195">
    <property type="entry name" value="GTPase_Der"/>
    <property type="match status" value="1"/>
</dbReference>
<dbReference type="Pfam" id="PF14714">
    <property type="entry name" value="KH_dom-like"/>
    <property type="match status" value="1"/>
</dbReference>
<dbReference type="NCBIfam" id="TIGR03594">
    <property type="entry name" value="GTPase_EngA"/>
    <property type="match status" value="1"/>
</dbReference>
<dbReference type="InterPro" id="IPR027417">
    <property type="entry name" value="P-loop_NTPase"/>
</dbReference>
<proteinExistence type="inferred from homology"/>
<evidence type="ECO:0000259" key="11">
    <source>
        <dbReference type="PROSITE" id="PS51712"/>
    </source>
</evidence>
<feature type="binding site" evidence="8">
    <location>
        <begin position="267"/>
        <end position="271"/>
    </location>
    <ligand>
        <name>GTP</name>
        <dbReference type="ChEBI" id="CHEBI:37565"/>
        <label>2</label>
    </ligand>
</feature>
<evidence type="ECO:0000256" key="1">
    <source>
        <dbReference type="ARBA" id="ARBA00008279"/>
    </source>
</evidence>
<dbReference type="GO" id="GO:0042254">
    <property type="term" value="P:ribosome biogenesis"/>
    <property type="evidence" value="ECO:0007669"/>
    <property type="project" value="UniProtKB-KW"/>
</dbReference>
<keyword evidence="13" id="KW-1185">Reference proteome</keyword>
<sequence length="485" mass="53598">MSFTLAIIGRPNVGKSTLFNRLAGQKLALVDDTPGVTRDRRVHDGKLYDLRFSVVDTAGLEEVGSETLEGRMRAQTEIAIAEADVILFMIDAKAGITPSDVTFGDLVRKSGKPVVLVANKSEARGAEAGMYDAYRLGLGEPCPISAEHGQGIPDLRDAIVAVLGEERAFGPDEEEEAEVEDGPVLSASETTLIGDDIEDPDADDIPAYDTSKPLRIAIVGRPNAGKSTLINTMVGEERLLTGPEAGITRDSISVDWEWKGRRIKLFDTAGLRRKSRIQQKLEKLSVSDALRAIRFAEVVIIVFDATIPFEKQDLQIVDLIIREGRAPVIAFNKWDLIENRQEVLAELREKTERLLPQVRGLRAVTISGEMGQGVDKLMDAVTLTHEIWNSRVSTGRLNRWLEGVLAHHPPPAVSGRRLKIKYMTQVKTRPPGFIVSCSRPDAMPQSYIRYLINGLRETFHMPGVPIRLSLRTSDNPFAGRAKKRR</sequence>
<dbReference type="InterPro" id="IPR031166">
    <property type="entry name" value="G_ENGA"/>
</dbReference>
<feature type="binding site" evidence="8">
    <location>
        <begin position="220"/>
        <end position="227"/>
    </location>
    <ligand>
        <name>GTP</name>
        <dbReference type="ChEBI" id="CHEBI:37565"/>
        <label>2</label>
    </ligand>
</feature>
<comment type="function">
    <text evidence="8 10">GTPase that plays an essential role in the late steps of ribosome biogenesis.</text>
</comment>
<evidence type="ECO:0000256" key="2">
    <source>
        <dbReference type="ARBA" id="ARBA00020953"/>
    </source>
</evidence>
<dbReference type="PROSITE" id="PS51712">
    <property type="entry name" value="G_ENGA"/>
    <property type="match status" value="2"/>
</dbReference>
<comment type="similarity">
    <text evidence="1 8 9 10">Belongs to the TRAFAC class TrmE-Era-EngA-EngB-Septin-like GTPase superfamily. EngA (Der) GTPase family.</text>
</comment>
<evidence type="ECO:0000256" key="7">
    <source>
        <dbReference type="ARBA" id="ARBA00032345"/>
    </source>
</evidence>
<dbReference type="RefSeq" id="WP_114441042.1">
    <property type="nucleotide sequence ID" value="NZ_QOZG01000005.1"/>
</dbReference>
<comment type="subunit">
    <text evidence="8">Associates with the 50S ribosomal subunit.</text>
</comment>
<dbReference type="PIRSF" id="PIRSF006485">
    <property type="entry name" value="GTP-binding_EngA"/>
    <property type="match status" value="1"/>
</dbReference>
<protein>
    <recommendedName>
        <fullName evidence="2 8">GTPase Der</fullName>
    </recommendedName>
    <alternativeName>
        <fullName evidence="7 8">GTP-binding protein EngA</fullName>
    </alternativeName>
</protein>
<dbReference type="OrthoDB" id="9805918at2"/>
<comment type="caution">
    <text evidence="12">The sequence shown here is derived from an EMBL/GenBank/DDBJ whole genome shotgun (WGS) entry which is preliminary data.</text>
</comment>
<organism evidence="12 13">
    <name type="scientific">Phyllobacterium salinisoli</name>
    <dbReference type="NCBI Taxonomy" id="1899321"/>
    <lineage>
        <taxon>Bacteria</taxon>
        <taxon>Pseudomonadati</taxon>
        <taxon>Pseudomonadota</taxon>
        <taxon>Alphaproteobacteria</taxon>
        <taxon>Hyphomicrobiales</taxon>
        <taxon>Phyllobacteriaceae</taxon>
        <taxon>Phyllobacterium</taxon>
    </lineage>
</organism>
<feature type="binding site" evidence="8">
    <location>
        <begin position="332"/>
        <end position="335"/>
    </location>
    <ligand>
        <name>GTP</name>
        <dbReference type="ChEBI" id="CHEBI:37565"/>
        <label>2</label>
    </ligand>
</feature>
<feature type="binding site" evidence="8">
    <location>
        <begin position="9"/>
        <end position="16"/>
    </location>
    <ligand>
        <name>GTP</name>
        <dbReference type="ChEBI" id="CHEBI:37565"/>
        <label>1</label>
    </ligand>
</feature>
<dbReference type="PANTHER" id="PTHR43834">
    <property type="entry name" value="GTPASE DER"/>
    <property type="match status" value="1"/>
</dbReference>
<evidence type="ECO:0000256" key="10">
    <source>
        <dbReference type="RuleBase" id="RU004481"/>
    </source>
</evidence>
<keyword evidence="3 8" id="KW-0690">Ribosome biogenesis</keyword>
<dbReference type="InterPro" id="IPR015946">
    <property type="entry name" value="KH_dom-like_a/b"/>
</dbReference>
<feature type="binding site" evidence="8">
    <location>
        <begin position="56"/>
        <end position="60"/>
    </location>
    <ligand>
        <name>GTP</name>
        <dbReference type="ChEBI" id="CHEBI:37565"/>
        <label>1</label>
    </ligand>
</feature>
<dbReference type="InterPro" id="IPR005225">
    <property type="entry name" value="Small_GTP-bd"/>
</dbReference>
<keyword evidence="5 8" id="KW-0547">Nucleotide-binding</keyword>
<evidence type="ECO:0000256" key="9">
    <source>
        <dbReference type="PROSITE-ProRule" id="PRU01049"/>
    </source>
</evidence>
<reference evidence="12 13" key="1">
    <citation type="submission" date="2018-07" db="EMBL/GenBank/DDBJ databases">
        <title>The draft genome of Phyllobacterium salinisoli.</title>
        <authorList>
            <person name="Liu L."/>
            <person name="Li L."/>
            <person name="Zhang X."/>
            <person name="Liang L."/>
        </authorList>
    </citation>
    <scope>NUCLEOTIDE SEQUENCE [LARGE SCALE GENOMIC DNA]</scope>
    <source>
        <strain evidence="12 13">LLAN61</strain>
    </source>
</reference>
<feature type="binding site" evidence="8">
    <location>
        <begin position="119"/>
        <end position="122"/>
    </location>
    <ligand>
        <name>GTP</name>
        <dbReference type="ChEBI" id="CHEBI:37565"/>
        <label>1</label>
    </ligand>
</feature>